<keyword evidence="2 4" id="KW-0012">Acyltransferase</keyword>
<dbReference type="InterPro" id="IPR011004">
    <property type="entry name" value="Trimer_LpxA-like_sf"/>
</dbReference>
<dbReference type="GO" id="GO:0019134">
    <property type="term" value="F:glucosamine-1-phosphate N-acetyltransferase activity"/>
    <property type="evidence" value="ECO:0007669"/>
    <property type="project" value="UniProtKB-EC"/>
</dbReference>
<dbReference type="SUPFAM" id="SSF51161">
    <property type="entry name" value="Trimeric LpxA-like enzymes"/>
    <property type="match status" value="1"/>
</dbReference>
<dbReference type="Proteomes" id="UP000315003">
    <property type="component" value="Chromosome"/>
</dbReference>
<gene>
    <name evidence="4" type="primary">glmU_1</name>
    <name evidence="4" type="ORF">SV7mr_03230</name>
</gene>
<keyword evidence="1 4" id="KW-0808">Transferase</keyword>
<reference evidence="4 5" key="1">
    <citation type="submission" date="2019-02" db="EMBL/GenBank/DDBJ databases">
        <title>Deep-cultivation of Planctomycetes and their phenomic and genomic characterization uncovers novel biology.</title>
        <authorList>
            <person name="Wiegand S."/>
            <person name="Jogler M."/>
            <person name="Boedeker C."/>
            <person name="Pinto D."/>
            <person name="Vollmers J."/>
            <person name="Rivas-Marin E."/>
            <person name="Kohn T."/>
            <person name="Peeters S.H."/>
            <person name="Heuer A."/>
            <person name="Rast P."/>
            <person name="Oberbeckmann S."/>
            <person name="Bunk B."/>
            <person name="Jeske O."/>
            <person name="Meyerdierks A."/>
            <person name="Storesund J.E."/>
            <person name="Kallscheuer N."/>
            <person name="Luecker S."/>
            <person name="Lage O.M."/>
            <person name="Pohl T."/>
            <person name="Merkel B.J."/>
            <person name="Hornburger P."/>
            <person name="Mueller R.-W."/>
            <person name="Bruemmer F."/>
            <person name="Labrenz M."/>
            <person name="Spormann A.M."/>
            <person name="Op den Camp H."/>
            <person name="Overmann J."/>
            <person name="Amann R."/>
            <person name="Jetten M.S.M."/>
            <person name="Mascher T."/>
            <person name="Medema M.H."/>
            <person name="Devos D.P."/>
            <person name="Kaster A.-K."/>
            <person name="Ovreas L."/>
            <person name="Rohde M."/>
            <person name="Galperin M.Y."/>
            <person name="Jogler C."/>
        </authorList>
    </citation>
    <scope>NUCLEOTIDE SEQUENCE [LARGE SCALE GENOMIC DNA]</scope>
    <source>
        <strain evidence="4 5">SV_7m_r</strain>
    </source>
</reference>
<dbReference type="Pfam" id="PF13562">
    <property type="entry name" value="NTP_transf_4"/>
    <property type="match status" value="1"/>
</dbReference>
<dbReference type="EMBL" id="CP036272">
    <property type="protein sequence ID" value="QDT57838.1"/>
    <property type="molecule type" value="Genomic_DNA"/>
</dbReference>
<dbReference type="PANTHER" id="PTHR43584">
    <property type="entry name" value="NUCLEOTIDYL TRANSFERASE"/>
    <property type="match status" value="1"/>
</dbReference>
<evidence type="ECO:0000256" key="2">
    <source>
        <dbReference type="ARBA" id="ARBA00023315"/>
    </source>
</evidence>
<dbReference type="OrthoDB" id="234332at2"/>
<keyword evidence="5" id="KW-1185">Reference proteome</keyword>
<evidence type="ECO:0000256" key="3">
    <source>
        <dbReference type="SAM" id="MobiDB-lite"/>
    </source>
</evidence>
<organism evidence="4 5">
    <name type="scientific">Stieleria bergensis</name>
    <dbReference type="NCBI Taxonomy" id="2528025"/>
    <lineage>
        <taxon>Bacteria</taxon>
        <taxon>Pseudomonadati</taxon>
        <taxon>Planctomycetota</taxon>
        <taxon>Planctomycetia</taxon>
        <taxon>Pirellulales</taxon>
        <taxon>Pirellulaceae</taxon>
        <taxon>Stieleria</taxon>
    </lineage>
</organism>
<name>A0A517SNZ5_9BACT</name>
<dbReference type="Gene3D" id="2.160.10.10">
    <property type="entry name" value="Hexapeptide repeat proteins"/>
    <property type="match status" value="1"/>
</dbReference>
<protein>
    <submittedName>
        <fullName evidence="4">Bifunctional protein GlmU</fullName>
        <ecNumber evidence="4">2.3.1.157</ecNumber>
    </submittedName>
</protein>
<dbReference type="InterPro" id="IPR023917">
    <property type="entry name" value="Bifunctiontional_GlmU_bac-type"/>
</dbReference>
<accession>A0A517SNZ5</accession>
<evidence type="ECO:0000313" key="5">
    <source>
        <dbReference type="Proteomes" id="UP000315003"/>
    </source>
</evidence>
<dbReference type="EC" id="2.3.1.157" evidence="4"/>
<evidence type="ECO:0000313" key="4">
    <source>
        <dbReference type="EMBL" id="QDT57838.1"/>
    </source>
</evidence>
<feature type="region of interest" description="Disordered" evidence="3">
    <location>
        <begin position="128"/>
        <end position="153"/>
    </location>
</feature>
<sequence>MHIICFEDDLVNLIFPITLARPAYAITCASRQLVDWLKLLDGSLSVSIRSYLAEIQRLDHDLTAANIDDVTGSDVLLVNARLVPSISAFESLKTLIQSNRAQVIRCETSGAILAARLTPQLTQAISLPKEAQSSEPVQQATSSPFAPTVRQPTTKPTQIATNLTTPNDGGLARQLIAIAETIGSAEDLPSLPAFNWPHEVILHHMQLMPEMMQWRLTQGGYKEIQDGLFVGEDVTIGQYAVVECDDGPILLDQGVNVGPFCFLSGPVYAGPKTRVIEHAALKDGVALGHTVKIGGEVEASVIEPYTNKQHHGFLGHSYLGSWINLGAGTCNSDLKNTYGKVNIQYNDRKIASGMQFLGCIMGDYSKTAINTSIFTGKVIGACSMLYGFATANVPSFVNDARLFGQRASLPAEVMVNTQQRMFARRKVPQRPCDIQLIQDMYQLTISEREIASENNY</sequence>
<dbReference type="RefSeq" id="WP_145268575.1">
    <property type="nucleotide sequence ID" value="NZ_CP036272.1"/>
</dbReference>
<proteinExistence type="predicted"/>
<dbReference type="GO" id="GO:0016779">
    <property type="term" value="F:nucleotidyltransferase activity"/>
    <property type="evidence" value="ECO:0007669"/>
    <property type="project" value="UniProtKB-ARBA"/>
</dbReference>
<dbReference type="PANTHER" id="PTHR43584:SF9">
    <property type="entry name" value="TRANSFERASE HEXAPEPTIDE REPEAT CONTAINING PROTEIN"/>
    <property type="match status" value="1"/>
</dbReference>
<dbReference type="CDD" id="cd05635">
    <property type="entry name" value="LbH_unknown"/>
    <property type="match status" value="1"/>
</dbReference>
<dbReference type="AlphaFoldDB" id="A0A517SNZ5"/>
<dbReference type="InterPro" id="IPR050065">
    <property type="entry name" value="GlmU-like"/>
</dbReference>
<dbReference type="NCBIfam" id="TIGR03991">
    <property type="entry name" value="alt_bact_glmU"/>
    <property type="match status" value="1"/>
</dbReference>
<evidence type="ECO:0000256" key="1">
    <source>
        <dbReference type="ARBA" id="ARBA00022679"/>
    </source>
</evidence>